<sequence length="386" mass="41710">MAPMNIAVVGAGIAGLTAVLALRDRGHTVTLYEAADAWADIGAGITLSPNAMRALDAVGVGEAVYETGVEPVEQHVSHWQDGRVLLEVDRSKTFDTYKAHYVYIHRADLHQILVAAAEQRGVTIVLGKRVTDIDCEGEGARLLFADGSDAQADLVIGADGLKSRVRQMFDPVAPHFTGHIAFRALAPASPAIQHLVDQPGMHIGPGKMVVRYPLRKGALLNLVFFARQDGWTEDGWSIPASPEELTALYGDWCEDIQSMIGAIQHGTLFKWAINAHSPLPNWNIADKVTLIGDAAHAMTPFLGQGAATGVEDAVMLARVLDDAASTGEALQRYQAARHERTSFIQAESNANADRLQGQESEMYGLGNLRNEETLGLFHYDCTTEPV</sequence>
<evidence type="ECO:0000256" key="1">
    <source>
        <dbReference type="ARBA" id="ARBA00023002"/>
    </source>
</evidence>
<dbReference type="InterPro" id="IPR002938">
    <property type="entry name" value="FAD-bd"/>
</dbReference>
<dbReference type="SUPFAM" id="SSF54373">
    <property type="entry name" value="FAD-linked reductases, C-terminal domain"/>
    <property type="match status" value="1"/>
</dbReference>
<evidence type="ECO:0000313" key="4">
    <source>
        <dbReference type="EMBL" id="TXS92032.1"/>
    </source>
</evidence>
<name>A0A5C8ZWP3_9GAMM</name>
<dbReference type="Gene3D" id="3.50.50.60">
    <property type="entry name" value="FAD/NAD(P)-binding domain"/>
    <property type="match status" value="1"/>
</dbReference>
<dbReference type="PANTHER" id="PTHR13789">
    <property type="entry name" value="MONOOXYGENASE"/>
    <property type="match status" value="1"/>
</dbReference>
<dbReference type="InterPro" id="IPR050493">
    <property type="entry name" value="FAD-dep_Monooxygenase_BioMet"/>
</dbReference>
<dbReference type="GO" id="GO:0071949">
    <property type="term" value="F:FAD binding"/>
    <property type="evidence" value="ECO:0007669"/>
    <property type="project" value="InterPro"/>
</dbReference>
<protein>
    <submittedName>
        <fullName evidence="4">NAD(P)-binding protein</fullName>
    </submittedName>
</protein>
<evidence type="ECO:0000256" key="2">
    <source>
        <dbReference type="ARBA" id="ARBA00023033"/>
    </source>
</evidence>
<dbReference type="InterPro" id="IPR036188">
    <property type="entry name" value="FAD/NAD-bd_sf"/>
</dbReference>
<proteinExistence type="predicted"/>
<organism evidence="4 5">
    <name type="scientific">Parahaliea maris</name>
    <dbReference type="NCBI Taxonomy" id="2716870"/>
    <lineage>
        <taxon>Bacteria</taxon>
        <taxon>Pseudomonadati</taxon>
        <taxon>Pseudomonadota</taxon>
        <taxon>Gammaproteobacteria</taxon>
        <taxon>Cellvibrionales</taxon>
        <taxon>Halieaceae</taxon>
        <taxon>Parahaliea</taxon>
    </lineage>
</organism>
<dbReference type="Proteomes" id="UP000321039">
    <property type="component" value="Unassembled WGS sequence"/>
</dbReference>
<evidence type="ECO:0000313" key="5">
    <source>
        <dbReference type="Proteomes" id="UP000321039"/>
    </source>
</evidence>
<evidence type="ECO:0000259" key="3">
    <source>
        <dbReference type="Pfam" id="PF01494"/>
    </source>
</evidence>
<dbReference type="SUPFAM" id="SSF51905">
    <property type="entry name" value="FAD/NAD(P)-binding domain"/>
    <property type="match status" value="1"/>
</dbReference>
<keyword evidence="2" id="KW-0503">Monooxygenase</keyword>
<dbReference type="PANTHER" id="PTHR13789:SF309">
    <property type="entry name" value="PUTATIVE (AFU_ORTHOLOGUE AFUA_6G14510)-RELATED"/>
    <property type="match status" value="1"/>
</dbReference>
<dbReference type="GO" id="GO:0004497">
    <property type="term" value="F:monooxygenase activity"/>
    <property type="evidence" value="ECO:0007669"/>
    <property type="project" value="UniProtKB-KW"/>
</dbReference>
<reference evidence="4 5" key="1">
    <citation type="submission" date="2019-08" db="EMBL/GenBank/DDBJ databases">
        <title>Parahaliea maris sp. nov., isolated from the surface seawater.</title>
        <authorList>
            <person name="Liu Y."/>
        </authorList>
    </citation>
    <scope>NUCLEOTIDE SEQUENCE [LARGE SCALE GENOMIC DNA]</scope>
    <source>
        <strain evidence="4 5">HSLHS9</strain>
    </source>
</reference>
<comment type="caution">
    <text evidence="4">The sequence shown here is derived from an EMBL/GenBank/DDBJ whole genome shotgun (WGS) entry which is preliminary data.</text>
</comment>
<keyword evidence="1" id="KW-0560">Oxidoreductase</keyword>
<keyword evidence="5" id="KW-1185">Reference proteome</keyword>
<dbReference type="EMBL" id="VRZA01000005">
    <property type="protein sequence ID" value="TXS92032.1"/>
    <property type="molecule type" value="Genomic_DNA"/>
</dbReference>
<dbReference type="RefSeq" id="WP_148069271.1">
    <property type="nucleotide sequence ID" value="NZ_VRZA01000005.1"/>
</dbReference>
<gene>
    <name evidence="4" type="ORF">FV139_15005</name>
</gene>
<feature type="domain" description="FAD-binding" evidence="3">
    <location>
        <begin position="5"/>
        <end position="341"/>
    </location>
</feature>
<accession>A0A5C8ZWP3</accession>
<dbReference type="AlphaFoldDB" id="A0A5C8ZWP3"/>
<dbReference type="Pfam" id="PF01494">
    <property type="entry name" value="FAD_binding_3"/>
    <property type="match status" value="1"/>
</dbReference>
<dbReference type="PRINTS" id="PR00420">
    <property type="entry name" value="RNGMNOXGNASE"/>
</dbReference>